<organism evidence="1 2">
    <name type="scientific">Rhodocollybia butyracea</name>
    <dbReference type="NCBI Taxonomy" id="206335"/>
    <lineage>
        <taxon>Eukaryota</taxon>
        <taxon>Fungi</taxon>
        <taxon>Dikarya</taxon>
        <taxon>Basidiomycota</taxon>
        <taxon>Agaricomycotina</taxon>
        <taxon>Agaricomycetes</taxon>
        <taxon>Agaricomycetidae</taxon>
        <taxon>Agaricales</taxon>
        <taxon>Marasmiineae</taxon>
        <taxon>Omphalotaceae</taxon>
        <taxon>Rhodocollybia</taxon>
    </lineage>
</organism>
<accession>A0A9P5PW88</accession>
<evidence type="ECO:0000313" key="1">
    <source>
        <dbReference type="EMBL" id="KAF9069672.1"/>
    </source>
</evidence>
<dbReference type="EMBL" id="JADNRY010000048">
    <property type="protein sequence ID" value="KAF9069672.1"/>
    <property type="molecule type" value="Genomic_DNA"/>
</dbReference>
<sequence length="251" mass="27764">MTPAVINLEKYMYDNTGTPYLRLQLDVPMPQPSSLLSRRALGFAAELEVHHLSPASPHQGLPTCKCTTQVWGVGLGQMYASSAASDAHPRLKHRRKILDQLPLSCFSKEESDIDITNVLGDTSSRQGVWLTFPPSALSTCQWLEAGATRIDQELSVGGKVMFRVTYMLSRQKAFPAAKLLRRESLSISSQTSPSNLSLLTHHSLIGADYTRKQTREMSPIPVHHLSTEHIHHRLSQPQSGCGPYDFPLPGP</sequence>
<proteinExistence type="predicted"/>
<dbReference type="AlphaFoldDB" id="A0A9P5PW88"/>
<comment type="caution">
    <text evidence="1">The sequence shown here is derived from an EMBL/GenBank/DDBJ whole genome shotgun (WGS) entry which is preliminary data.</text>
</comment>
<keyword evidence="2" id="KW-1185">Reference proteome</keyword>
<dbReference type="Proteomes" id="UP000772434">
    <property type="component" value="Unassembled WGS sequence"/>
</dbReference>
<reference evidence="1" key="1">
    <citation type="submission" date="2020-11" db="EMBL/GenBank/DDBJ databases">
        <authorList>
            <consortium name="DOE Joint Genome Institute"/>
            <person name="Ahrendt S."/>
            <person name="Riley R."/>
            <person name="Andreopoulos W."/>
            <person name="Labutti K."/>
            <person name="Pangilinan J."/>
            <person name="Ruiz-Duenas F.J."/>
            <person name="Barrasa J.M."/>
            <person name="Sanchez-Garcia M."/>
            <person name="Camarero S."/>
            <person name="Miyauchi S."/>
            <person name="Serrano A."/>
            <person name="Linde D."/>
            <person name="Babiker R."/>
            <person name="Drula E."/>
            <person name="Ayuso-Fernandez I."/>
            <person name="Pacheco R."/>
            <person name="Padilla G."/>
            <person name="Ferreira P."/>
            <person name="Barriuso J."/>
            <person name="Kellner H."/>
            <person name="Castanera R."/>
            <person name="Alfaro M."/>
            <person name="Ramirez L."/>
            <person name="Pisabarro A.G."/>
            <person name="Kuo A."/>
            <person name="Tritt A."/>
            <person name="Lipzen A."/>
            <person name="He G."/>
            <person name="Yan M."/>
            <person name="Ng V."/>
            <person name="Cullen D."/>
            <person name="Martin F."/>
            <person name="Rosso M.-N."/>
            <person name="Henrissat B."/>
            <person name="Hibbett D."/>
            <person name="Martinez A.T."/>
            <person name="Grigoriev I.V."/>
        </authorList>
    </citation>
    <scope>NUCLEOTIDE SEQUENCE</scope>
    <source>
        <strain evidence="1">AH 40177</strain>
    </source>
</reference>
<protein>
    <submittedName>
        <fullName evidence="1">Uncharacterized protein</fullName>
    </submittedName>
</protein>
<evidence type="ECO:0000313" key="2">
    <source>
        <dbReference type="Proteomes" id="UP000772434"/>
    </source>
</evidence>
<gene>
    <name evidence="1" type="ORF">BDP27DRAFT_684003</name>
</gene>
<name>A0A9P5PW88_9AGAR</name>